<feature type="chain" id="PRO_5044645750" evidence="1">
    <location>
        <begin position="19"/>
        <end position="119"/>
    </location>
</feature>
<dbReference type="AlphaFoldDB" id="A0A6P1TEW6"/>
<sequence>MKAIALIFLMLLTSLANALTCSNYEPLNNEKIVLETEHGVTNFSVPEKLEGNSLESVTLWAYPKTKGVSGELAAPLAFKVDGGFAKGQFAITAPFLEAAVTAAYSKELCGPRLEARVSI</sequence>
<evidence type="ECO:0000313" key="3">
    <source>
        <dbReference type="EMBL" id="QHQ40175.1"/>
    </source>
</evidence>
<keyword evidence="1" id="KW-0732">Signal</keyword>
<evidence type="ECO:0000313" key="4">
    <source>
        <dbReference type="Proteomes" id="UP000464675"/>
    </source>
</evidence>
<protein>
    <submittedName>
        <fullName evidence="2">Uncharacterized protein</fullName>
    </submittedName>
</protein>
<reference evidence="3 4" key="1">
    <citation type="submission" date="2020-01" db="EMBL/GenBank/DDBJ databases">
        <title>The possibility of degradation of plastic by Microbulbifer hydrolyticus IRE-31.</title>
        <authorList>
            <person name="Liu L."/>
        </authorList>
    </citation>
    <scope>NUCLEOTIDE SEQUENCE [LARGE SCALE GENOMIC DNA]</scope>
    <source>
        <strain evidence="3 4">IRE-31</strain>
    </source>
</reference>
<dbReference type="EMBL" id="JACHHR010000003">
    <property type="protein sequence ID" value="MBB5212557.1"/>
    <property type="molecule type" value="Genomic_DNA"/>
</dbReference>
<gene>
    <name evidence="3" type="ORF">GTQ55_15100</name>
    <name evidence="2" type="ORF">HNQ53_002782</name>
</gene>
<name>A0A6P1TEW6_9GAMM</name>
<reference evidence="2 5" key="2">
    <citation type="submission" date="2020-08" db="EMBL/GenBank/DDBJ databases">
        <title>Genomic Encyclopedia of Type Strains, Phase IV (KMG-IV): sequencing the most valuable type-strain genomes for metagenomic binning, comparative biology and taxonomic classification.</title>
        <authorList>
            <person name="Goeker M."/>
        </authorList>
    </citation>
    <scope>NUCLEOTIDE SEQUENCE [LARGE SCALE GENOMIC DNA]</scope>
    <source>
        <strain evidence="2 5">DSM 11525</strain>
    </source>
</reference>
<feature type="signal peptide" evidence="1">
    <location>
        <begin position="1"/>
        <end position="18"/>
    </location>
</feature>
<organism evidence="2 5">
    <name type="scientific">Microbulbifer hydrolyticus</name>
    <dbReference type="NCBI Taxonomy" id="48074"/>
    <lineage>
        <taxon>Bacteria</taxon>
        <taxon>Pseudomonadati</taxon>
        <taxon>Pseudomonadota</taxon>
        <taxon>Gammaproteobacteria</taxon>
        <taxon>Cellvibrionales</taxon>
        <taxon>Microbulbiferaceae</taxon>
        <taxon>Microbulbifer</taxon>
    </lineage>
</organism>
<dbReference type="Proteomes" id="UP000563601">
    <property type="component" value="Unassembled WGS sequence"/>
</dbReference>
<accession>A0A6P1TEW6</accession>
<dbReference type="EMBL" id="CP047491">
    <property type="protein sequence ID" value="QHQ40175.1"/>
    <property type="molecule type" value="Genomic_DNA"/>
</dbReference>
<evidence type="ECO:0000313" key="5">
    <source>
        <dbReference type="Proteomes" id="UP000563601"/>
    </source>
</evidence>
<dbReference type="Proteomes" id="UP000464675">
    <property type="component" value="Chromosome"/>
</dbReference>
<proteinExistence type="predicted"/>
<dbReference type="RefSeq" id="WP_161859473.1">
    <property type="nucleotide sequence ID" value="NZ_CP047491.1"/>
</dbReference>
<evidence type="ECO:0000256" key="1">
    <source>
        <dbReference type="SAM" id="SignalP"/>
    </source>
</evidence>
<evidence type="ECO:0000313" key="2">
    <source>
        <dbReference type="EMBL" id="MBB5212557.1"/>
    </source>
</evidence>
<keyword evidence="4" id="KW-1185">Reference proteome</keyword>
<dbReference type="OrthoDB" id="7014830at2"/>